<protein>
    <submittedName>
        <fullName evidence="6">EAL domain-containing protein</fullName>
    </submittedName>
</protein>
<dbReference type="InterPro" id="IPR000160">
    <property type="entry name" value="GGDEF_dom"/>
</dbReference>
<feature type="region of interest" description="Disordered" evidence="1">
    <location>
        <begin position="1312"/>
        <end position="1340"/>
    </location>
</feature>
<dbReference type="InterPro" id="IPR035965">
    <property type="entry name" value="PAS-like_dom_sf"/>
</dbReference>
<comment type="caution">
    <text evidence="6">The sequence shown here is derived from an EMBL/GenBank/DDBJ whole genome shotgun (WGS) entry which is preliminary data.</text>
</comment>
<dbReference type="Gene3D" id="3.30.450.20">
    <property type="entry name" value="PAS domain"/>
    <property type="match status" value="3"/>
</dbReference>
<dbReference type="NCBIfam" id="TIGR00229">
    <property type="entry name" value="sensory_box"/>
    <property type="match status" value="1"/>
</dbReference>
<dbReference type="SUPFAM" id="SSF55785">
    <property type="entry name" value="PYP-like sensor domain (PAS domain)"/>
    <property type="match status" value="1"/>
</dbReference>
<evidence type="ECO:0000256" key="2">
    <source>
        <dbReference type="SAM" id="Phobius"/>
    </source>
</evidence>
<reference evidence="7" key="1">
    <citation type="journal article" date="2019" name="Int. J. Syst. Evol. Microbiol.">
        <title>The Global Catalogue of Microorganisms (GCM) 10K type strain sequencing project: providing services to taxonomists for standard genome sequencing and annotation.</title>
        <authorList>
            <consortium name="The Broad Institute Genomics Platform"/>
            <consortium name="The Broad Institute Genome Sequencing Center for Infectious Disease"/>
            <person name="Wu L."/>
            <person name="Ma J."/>
        </authorList>
    </citation>
    <scope>NUCLEOTIDE SEQUENCE [LARGE SCALE GENOMIC DNA]</scope>
    <source>
        <strain evidence="7">KACC 12649</strain>
    </source>
</reference>
<accession>A0ABW0LEH7</accession>
<keyword evidence="7" id="KW-1185">Reference proteome</keyword>
<evidence type="ECO:0000259" key="5">
    <source>
        <dbReference type="PROSITE" id="PS50887"/>
    </source>
</evidence>
<dbReference type="Pfam" id="PF22588">
    <property type="entry name" value="dCache_1_like"/>
    <property type="match status" value="1"/>
</dbReference>
<dbReference type="PROSITE" id="PS50887">
    <property type="entry name" value="GGDEF"/>
    <property type="match status" value="1"/>
</dbReference>
<evidence type="ECO:0000256" key="1">
    <source>
        <dbReference type="SAM" id="MobiDB-lite"/>
    </source>
</evidence>
<feature type="domain" description="PAS" evidence="3">
    <location>
        <begin position="342"/>
        <end position="386"/>
    </location>
</feature>
<evidence type="ECO:0000259" key="4">
    <source>
        <dbReference type="PROSITE" id="PS50883"/>
    </source>
</evidence>
<dbReference type="InterPro" id="IPR052155">
    <property type="entry name" value="Biofilm_reg_signaling"/>
</dbReference>
<dbReference type="InterPro" id="IPR001633">
    <property type="entry name" value="EAL_dom"/>
</dbReference>
<dbReference type="CDD" id="cd15482">
    <property type="entry name" value="Sialidase_non-viral"/>
    <property type="match status" value="1"/>
</dbReference>
<dbReference type="CDD" id="cd01948">
    <property type="entry name" value="EAL"/>
    <property type="match status" value="1"/>
</dbReference>
<feature type="region of interest" description="Disordered" evidence="1">
    <location>
        <begin position="1236"/>
        <end position="1279"/>
    </location>
</feature>
<dbReference type="Gene3D" id="3.30.70.270">
    <property type="match status" value="1"/>
</dbReference>
<dbReference type="Gene3D" id="3.20.20.450">
    <property type="entry name" value="EAL domain"/>
    <property type="match status" value="1"/>
</dbReference>
<dbReference type="InterPro" id="IPR029787">
    <property type="entry name" value="Nucleotide_cyclase"/>
</dbReference>
<dbReference type="InterPro" id="IPR035919">
    <property type="entry name" value="EAL_sf"/>
</dbReference>
<dbReference type="PROSITE" id="PS50883">
    <property type="entry name" value="EAL"/>
    <property type="match status" value="1"/>
</dbReference>
<feature type="domain" description="GGDEF" evidence="5">
    <location>
        <begin position="501"/>
        <end position="638"/>
    </location>
</feature>
<dbReference type="NCBIfam" id="TIGR00254">
    <property type="entry name" value="GGDEF"/>
    <property type="match status" value="1"/>
</dbReference>
<dbReference type="SMART" id="SM00091">
    <property type="entry name" value="PAS"/>
    <property type="match status" value="1"/>
</dbReference>
<feature type="compositionally biased region" description="Polar residues" evidence="1">
    <location>
        <begin position="1261"/>
        <end position="1273"/>
    </location>
</feature>
<feature type="transmembrane region" description="Helical" evidence="2">
    <location>
        <begin position="20"/>
        <end position="41"/>
    </location>
</feature>
<dbReference type="InterPro" id="IPR036278">
    <property type="entry name" value="Sialidase_sf"/>
</dbReference>
<evidence type="ECO:0000313" key="7">
    <source>
        <dbReference type="Proteomes" id="UP001596050"/>
    </source>
</evidence>
<dbReference type="SUPFAM" id="SSF55073">
    <property type="entry name" value="Nucleotide cyclase"/>
    <property type="match status" value="1"/>
</dbReference>
<dbReference type="SUPFAM" id="SSF141868">
    <property type="entry name" value="EAL domain-like"/>
    <property type="match status" value="1"/>
</dbReference>
<keyword evidence="2" id="KW-1133">Transmembrane helix</keyword>
<feature type="transmembrane region" description="Helical" evidence="2">
    <location>
        <begin position="297"/>
        <end position="319"/>
    </location>
</feature>
<evidence type="ECO:0000259" key="3">
    <source>
        <dbReference type="PROSITE" id="PS50112"/>
    </source>
</evidence>
<dbReference type="CDD" id="cd00130">
    <property type="entry name" value="PAS"/>
    <property type="match status" value="1"/>
</dbReference>
<dbReference type="Gene3D" id="2.120.10.10">
    <property type="match status" value="1"/>
</dbReference>
<dbReference type="EMBL" id="JBHSMU010000019">
    <property type="protein sequence ID" value="MFC5462826.1"/>
    <property type="molecule type" value="Genomic_DNA"/>
</dbReference>
<dbReference type="SMART" id="SM00267">
    <property type="entry name" value="GGDEF"/>
    <property type="match status" value="1"/>
</dbReference>
<dbReference type="Proteomes" id="UP001596050">
    <property type="component" value="Unassembled WGS sequence"/>
</dbReference>
<dbReference type="RefSeq" id="WP_379786317.1">
    <property type="nucleotide sequence ID" value="NZ_JBHSMU010000019.1"/>
</dbReference>
<dbReference type="PANTHER" id="PTHR44757:SF2">
    <property type="entry name" value="BIOFILM ARCHITECTURE MAINTENANCE PROTEIN MBAA"/>
    <property type="match status" value="1"/>
</dbReference>
<dbReference type="SUPFAM" id="SSF50939">
    <property type="entry name" value="Sialidases"/>
    <property type="match status" value="1"/>
</dbReference>
<dbReference type="PROSITE" id="PS50112">
    <property type="entry name" value="PAS"/>
    <property type="match status" value="1"/>
</dbReference>
<dbReference type="CDD" id="cd01949">
    <property type="entry name" value="GGDEF"/>
    <property type="match status" value="1"/>
</dbReference>
<feature type="domain" description="EAL" evidence="4">
    <location>
        <begin position="647"/>
        <end position="901"/>
    </location>
</feature>
<dbReference type="Pfam" id="PF08448">
    <property type="entry name" value="PAS_4"/>
    <property type="match status" value="1"/>
</dbReference>
<evidence type="ECO:0000313" key="6">
    <source>
        <dbReference type="EMBL" id="MFC5462826.1"/>
    </source>
</evidence>
<dbReference type="InterPro" id="IPR054327">
    <property type="entry name" value="His-kinase-like_sensor"/>
</dbReference>
<dbReference type="Pfam" id="PF00563">
    <property type="entry name" value="EAL"/>
    <property type="match status" value="1"/>
</dbReference>
<gene>
    <name evidence="6" type="ORF">ACFPN5_23715</name>
</gene>
<sequence>MTPPQPPASRELWRYPKVNLVVTTAGLILALVLVTASMLFASYHDTLNAEKTSLRNVAIAFAAQTMSVAKAVDGTMTRAAGIYRDRGAADVGQVLLGESSGGALEYLRRLAIVDAAGRVVSSVSLEADGGPPLPPLPMLNALPRAPGGGEGPRIFVSHIDPRTGAELINFARPLAGSGGAGTDVAGGWIVAQVDAERFARLYGLVELGVGGSVTLFQRDGTMLVRGPGYPPGIGRKYLQTPLFREHLPRAERGAFETDSPLDGTPRLYGYDTVPGFPLFIITGMDRSDALAPWYGRLWMALAFNVLLAAVLSLVAWRVARGARRQFQLIDLLSSSQARLAKSSDYLASIINAVGAPIWVLDAEQRIVMANHAFARLVGRSGSELAGVDEQAVFRTQDQDRSSHYQALLEDGASVETVGPMLGRGGDGKLETRTVIQLTTRLVAESGETQLVSVLTDITERERAEARLAWLGEFDGVTSLPNQAQFWRLLEARLAAAAVSGRAQAVLALSLERLHEIVDLLGHDAGDRALRQIGDLLRQLAGDRAADNVVLARIRGAEFGVLVDAGSGRGAVERFALELHERCSAPLLLDGREFFLGPALGVALFPQDGSSADALYRCAQGARSGHGVELGEAVHFFSARVHLDLDQRLTVEAQLRRALAQGKLRLVFQPKATVQGARVVGFEALLRWSNPLLGNVSPVQCIPIAERTGLIIPIGNWVLEEACRRVGDWSRATGQCVKVAVNLSPRQFYQKSLLATIRRCLNEYGVPPGCLEIEITETALMSREDEVDRLMHDIRALGVELAIDDFGTGYSSLAYLKRFPVASLKVDRAFVRDLGKDEDSAAIARSIINLAHGLKLKVVAEGVETEAQLAILRGMDCDEYQGFLFSRPVEQDAVLELLRRHPAKGAAMPWQRQGTTAGERGQTRHTRWEAAMRHLAWSVHITLAALMVPAAAGDDAPPPPGLVWQEPTALAAGRGERGPWQQNDSRYDYVDDATVAFDAAGGLAVAWVDQKRKDVFVQKVNPAGGRLAGTPQNVSRSPATFSWHPRIAMAPGERGRPGTLYMLWQEIIFSGGSHGGDILFARSSDGGLQFSEPVNLSRSRGGDGKGRLSCTVWSNGSHDLAVAANGDVLATWTEYHGALWFARSRDGGASFTAPRKVAGDAARPARAPALATGPDGAVHLAWTVGEDPAADIHLARSDDDGASFGPARRVGAGPGHADAPRLAVDGKGDLHLVYAEAPAGPGGRSEIRHARSTGGGPFSAPRTISSPVSGTGTASAAYPGIGTDGQSRMVVIWEVLDAPGARPRALQIAVSPDGAQGFSRPAPVPGSAAPPGAGNGSHQGLLGKKLAVDGSGNLAIVNSSMLPGVNSRVWLMRGRSVR</sequence>
<proteinExistence type="predicted"/>
<name>A0ABW0LEH7_9BURK</name>
<dbReference type="Pfam" id="PF00990">
    <property type="entry name" value="GGDEF"/>
    <property type="match status" value="1"/>
</dbReference>
<dbReference type="SMART" id="SM00052">
    <property type="entry name" value="EAL"/>
    <property type="match status" value="1"/>
</dbReference>
<dbReference type="PANTHER" id="PTHR44757">
    <property type="entry name" value="DIGUANYLATE CYCLASE DGCP"/>
    <property type="match status" value="1"/>
</dbReference>
<dbReference type="InterPro" id="IPR013656">
    <property type="entry name" value="PAS_4"/>
</dbReference>
<feature type="region of interest" description="Disordered" evidence="1">
    <location>
        <begin position="1195"/>
        <end position="1218"/>
    </location>
</feature>
<keyword evidence="2" id="KW-0472">Membrane</keyword>
<organism evidence="6 7">
    <name type="scientific">Massilia niabensis</name>
    <dbReference type="NCBI Taxonomy" id="544910"/>
    <lineage>
        <taxon>Bacteria</taxon>
        <taxon>Pseudomonadati</taxon>
        <taxon>Pseudomonadota</taxon>
        <taxon>Betaproteobacteria</taxon>
        <taxon>Burkholderiales</taxon>
        <taxon>Oxalobacteraceae</taxon>
        <taxon>Telluria group</taxon>
        <taxon>Massilia</taxon>
    </lineage>
</organism>
<dbReference type="InterPro" id="IPR043128">
    <property type="entry name" value="Rev_trsase/Diguanyl_cyclase"/>
</dbReference>
<dbReference type="CDD" id="cd12915">
    <property type="entry name" value="PDC2_DGC_like"/>
    <property type="match status" value="1"/>
</dbReference>
<keyword evidence="2" id="KW-0812">Transmembrane</keyword>
<dbReference type="InterPro" id="IPR000014">
    <property type="entry name" value="PAS"/>
</dbReference>